<accession>A0ABQ9IIW5</accession>
<sequence length="110" mass="12629">MNKFANVLSLVDFVLSLLAHTEDCDRGFSMMKYTKKDWPNCLNDDRLTLLMQIQLDSSSIGEFDPTPAIKLWFHHAERKHRPFQPPYKKCAVGLQYEDVTNCDSSGSSDE</sequence>
<dbReference type="PANTHER" id="PTHR46880:SF5">
    <property type="entry name" value="DUF4371 DOMAIN-CONTAINING PROTEIN"/>
    <property type="match status" value="1"/>
</dbReference>
<evidence type="ECO:0000256" key="1">
    <source>
        <dbReference type="SAM" id="SignalP"/>
    </source>
</evidence>
<evidence type="ECO:0008006" key="4">
    <source>
        <dbReference type="Google" id="ProtNLM"/>
    </source>
</evidence>
<gene>
    <name evidence="2" type="ORF">PR048_001920</name>
</gene>
<dbReference type="PANTHER" id="PTHR46880">
    <property type="entry name" value="RAS-ASSOCIATING DOMAIN-CONTAINING PROTEIN"/>
    <property type="match status" value="1"/>
</dbReference>
<reference evidence="2 3" key="1">
    <citation type="submission" date="2023-02" db="EMBL/GenBank/DDBJ databases">
        <title>LHISI_Scaffold_Assembly.</title>
        <authorList>
            <person name="Stuart O.P."/>
            <person name="Cleave R."/>
            <person name="Magrath M.J.L."/>
            <person name="Mikheyev A.S."/>
        </authorList>
    </citation>
    <scope>NUCLEOTIDE SEQUENCE [LARGE SCALE GENOMIC DNA]</scope>
    <source>
        <strain evidence="2">Daus_M_001</strain>
        <tissue evidence="2">Leg muscle</tissue>
    </source>
</reference>
<dbReference type="Proteomes" id="UP001159363">
    <property type="component" value="Chromosome 1"/>
</dbReference>
<keyword evidence="3" id="KW-1185">Reference proteome</keyword>
<dbReference type="EMBL" id="JARBHB010000001">
    <property type="protein sequence ID" value="KAJ8896576.1"/>
    <property type="molecule type" value="Genomic_DNA"/>
</dbReference>
<feature type="signal peptide" evidence="1">
    <location>
        <begin position="1"/>
        <end position="21"/>
    </location>
</feature>
<proteinExistence type="predicted"/>
<protein>
    <recommendedName>
        <fullName evidence="4">HAT C-terminal dimerisation domain-containing protein</fullName>
    </recommendedName>
</protein>
<evidence type="ECO:0000313" key="3">
    <source>
        <dbReference type="Proteomes" id="UP001159363"/>
    </source>
</evidence>
<feature type="chain" id="PRO_5047481350" description="HAT C-terminal dimerisation domain-containing protein" evidence="1">
    <location>
        <begin position="22"/>
        <end position="110"/>
    </location>
</feature>
<evidence type="ECO:0000313" key="2">
    <source>
        <dbReference type="EMBL" id="KAJ8896576.1"/>
    </source>
</evidence>
<comment type="caution">
    <text evidence="2">The sequence shown here is derived from an EMBL/GenBank/DDBJ whole genome shotgun (WGS) entry which is preliminary data.</text>
</comment>
<organism evidence="2 3">
    <name type="scientific">Dryococelus australis</name>
    <dbReference type="NCBI Taxonomy" id="614101"/>
    <lineage>
        <taxon>Eukaryota</taxon>
        <taxon>Metazoa</taxon>
        <taxon>Ecdysozoa</taxon>
        <taxon>Arthropoda</taxon>
        <taxon>Hexapoda</taxon>
        <taxon>Insecta</taxon>
        <taxon>Pterygota</taxon>
        <taxon>Neoptera</taxon>
        <taxon>Polyneoptera</taxon>
        <taxon>Phasmatodea</taxon>
        <taxon>Verophasmatodea</taxon>
        <taxon>Anareolatae</taxon>
        <taxon>Phasmatidae</taxon>
        <taxon>Eurycanthinae</taxon>
        <taxon>Dryococelus</taxon>
    </lineage>
</organism>
<name>A0ABQ9IIW5_9NEOP</name>
<keyword evidence="1" id="KW-0732">Signal</keyword>